<dbReference type="InterPro" id="IPR023214">
    <property type="entry name" value="HAD_sf"/>
</dbReference>
<dbReference type="InterPro" id="IPR036412">
    <property type="entry name" value="HAD-like_sf"/>
</dbReference>
<dbReference type="Gene3D" id="3.40.50.1000">
    <property type="entry name" value="HAD superfamily/HAD-like"/>
    <property type="match status" value="1"/>
</dbReference>
<name>A0ABW1Z7W5_9BACT</name>
<dbReference type="Proteomes" id="UP001596391">
    <property type="component" value="Unassembled WGS sequence"/>
</dbReference>
<gene>
    <name evidence="1" type="ORF">ACFQBQ_04020</name>
</gene>
<sequence>MVSELKRAAMIYDFDGTLAEGNLQERSFIPEVGMTKEAFWAEVKARKQAEDADEILTYMHLMLEKARLAGLAVTKEALRHHGENAPLFPGLAGKVWFERINAFAAQQGIALEHYILSSGIEEMILGCPIADAFEKVFASKFIYEDGEAAWPGVAINYTTKTQYVFRINKGISNHWDNDKLNAFTAESERPIPFERMIFLGDGDTDIPTMRTVTDKGGHSVAVYDPSRTDRDMSKVHRLIADRRVDFVAPADYREKSQLEIIVKGIVGRMARGCSRIALVCSMPCSRRAG</sequence>
<comment type="caution">
    <text evidence="1">The sequence shown here is derived from an EMBL/GenBank/DDBJ whole genome shotgun (WGS) entry which is preliminary data.</text>
</comment>
<dbReference type="Pfam" id="PF12710">
    <property type="entry name" value="HAD"/>
    <property type="match status" value="1"/>
</dbReference>
<evidence type="ECO:0000313" key="1">
    <source>
        <dbReference type="EMBL" id="MFC6644771.1"/>
    </source>
</evidence>
<organism evidence="1 2">
    <name type="scientific">Granulicella cerasi</name>
    <dbReference type="NCBI Taxonomy" id="741063"/>
    <lineage>
        <taxon>Bacteria</taxon>
        <taxon>Pseudomonadati</taxon>
        <taxon>Acidobacteriota</taxon>
        <taxon>Terriglobia</taxon>
        <taxon>Terriglobales</taxon>
        <taxon>Acidobacteriaceae</taxon>
        <taxon>Granulicella</taxon>
    </lineage>
</organism>
<dbReference type="EMBL" id="JBHSWI010000001">
    <property type="protein sequence ID" value="MFC6644771.1"/>
    <property type="molecule type" value="Genomic_DNA"/>
</dbReference>
<dbReference type="RefSeq" id="WP_390233998.1">
    <property type="nucleotide sequence ID" value="NZ_JBHSWI010000001.1"/>
</dbReference>
<keyword evidence="2" id="KW-1185">Reference proteome</keyword>
<evidence type="ECO:0000313" key="2">
    <source>
        <dbReference type="Proteomes" id="UP001596391"/>
    </source>
</evidence>
<protein>
    <submittedName>
        <fullName evidence="1">Haloacid dehalogenase-like hydrolase</fullName>
    </submittedName>
</protein>
<accession>A0ABW1Z7W5</accession>
<dbReference type="SUPFAM" id="SSF56784">
    <property type="entry name" value="HAD-like"/>
    <property type="match status" value="1"/>
</dbReference>
<reference evidence="2" key="1">
    <citation type="journal article" date="2019" name="Int. J. Syst. Evol. Microbiol.">
        <title>The Global Catalogue of Microorganisms (GCM) 10K type strain sequencing project: providing services to taxonomists for standard genome sequencing and annotation.</title>
        <authorList>
            <consortium name="The Broad Institute Genomics Platform"/>
            <consortium name="The Broad Institute Genome Sequencing Center for Infectious Disease"/>
            <person name="Wu L."/>
            <person name="Ma J."/>
        </authorList>
    </citation>
    <scope>NUCLEOTIDE SEQUENCE [LARGE SCALE GENOMIC DNA]</scope>
    <source>
        <strain evidence="2">CGMCC 1.16026</strain>
    </source>
</reference>
<proteinExistence type="predicted"/>